<dbReference type="Proteomes" id="UP001596411">
    <property type="component" value="Unassembled WGS sequence"/>
</dbReference>
<accession>A0ABW2F1J0</accession>
<proteinExistence type="predicted"/>
<name>A0ABW2F1J0_9GAMM</name>
<gene>
    <name evidence="1" type="ORF">ACFQH5_20360</name>
</gene>
<dbReference type="PROSITE" id="PS52050">
    <property type="entry name" value="WYL"/>
    <property type="match status" value="1"/>
</dbReference>
<dbReference type="RefSeq" id="WP_346064122.1">
    <property type="nucleotide sequence ID" value="NZ_BAAADR010000045.1"/>
</dbReference>
<protein>
    <submittedName>
        <fullName evidence="1">Uncharacterized protein</fullName>
    </submittedName>
</protein>
<dbReference type="EMBL" id="JBHSZP010000049">
    <property type="protein sequence ID" value="MFC7091900.1"/>
    <property type="molecule type" value="Genomic_DNA"/>
</dbReference>
<evidence type="ECO:0000313" key="1">
    <source>
        <dbReference type="EMBL" id="MFC7091900.1"/>
    </source>
</evidence>
<reference evidence="2" key="1">
    <citation type="journal article" date="2019" name="Int. J. Syst. Evol. Microbiol.">
        <title>The Global Catalogue of Microorganisms (GCM) 10K type strain sequencing project: providing services to taxonomists for standard genome sequencing and annotation.</title>
        <authorList>
            <consortium name="The Broad Institute Genomics Platform"/>
            <consortium name="The Broad Institute Genome Sequencing Center for Infectious Disease"/>
            <person name="Wu L."/>
            <person name="Ma J."/>
        </authorList>
    </citation>
    <scope>NUCLEOTIDE SEQUENCE [LARGE SCALE GENOMIC DNA]</scope>
    <source>
        <strain evidence="2">CGMCC 1.13666</strain>
    </source>
</reference>
<comment type="caution">
    <text evidence="1">The sequence shown here is derived from an EMBL/GenBank/DDBJ whole genome shotgun (WGS) entry which is preliminary data.</text>
</comment>
<evidence type="ECO:0000313" key="2">
    <source>
        <dbReference type="Proteomes" id="UP001596411"/>
    </source>
</evidence>
<sequence length="66" mass="7912">MKPIEFEYTNWRGERATRRAIPISIAWASTDYHPEPQWLMTARDLEKNATRDFALRDMENIREVES</sequence>
<keyword evidence="2" id="KW-1185">Reference proteome</keyword>
<organism evidence="1 2">
    <name type="scientific">Halomonas salifodinae</name>
    <dbReference type="NCBI Taxonomy" id="438745"/>
    <lineage>
        <taxon>Bacteria</taxon>
        <taxon>Pseudomonadati</taxon>
        <taxon>Pseudomonadota</taxon>
        <taxon>Gammaproteobacteria</taxon>
        <taxon>Oceanospirillales</taxon>
        <taxon>Halomonadaceae</taxon>
        <taxon>Halomonas</taxon>
    </lineage>
</organism>